<dbReference type="OrthoDB" id="5275938at2759"/>
<organism evidence="2 3">
    <name type="scientific">Myriangium duriaei CBS 260.36</name>
    <dbReference type="NCBI Taxonomy" id="1168546"/>
    <lineage>
        <taxon>Eukaryota</taxon>
        <taxon>Fungi</taxon>
        <taxon>Dikarya</taxon>
        <taxon>Ascomycota</taxon>
        <taxon>Pezizomycotina</taxon>
        <taxon>Dothideomycetes</taxon>
        <taxon>Dothideomycetidae</taxon>
        <taxon>Myriangiales</taxon>
        <taxon>Myriangiaceae</taxon>
        <taxon>Myriangium</taxon>
    </lineage>
</organism>
<evidence type="ECO:0000313" key="2">
    <source>
        <dbReference type="EMBL" id="KAF2150055.1"/>
    </source>
</evidence>
<dbReference type="AlphaFoldDB" id="A0A9P4IYI8"/>
<dbReference type="EMBL" id="ML996090">
    <property type="protein sequence ID" value="KAF2150055.1"/>
    <property type="molecule type" value="Genomic_DNA"/>
</dbReference>
<name>A0A9P4IYI8_9PEZI</name>
<feature type="domain" description="BTB" evidence="1">
    <location>
        <begin position="1"/>
        <end position="48"/>
    </location>
</feature>
<comment type="caution">
    <text evidence="2">The sequence shown here is derived from an EMBL/GenBank/DDBJ whole genome shotgun (WGS) entry which is preliminary data.</text>
</comment>
<dbReference type="Proteomes" id="UP000799439">
    <property type="component" value="Unassembled WGS sequence"/>
</dbReference>
<proteinExistence type="predicted"/>
<keyword evidence="3" id="KW-1185">Reference proteome</keyword>
<protein>
    <recommendedName>
        <fullName evidence="1">BTB domain-containing protein</fullName>
    </recommendedName>
</protein>
<sequence>MLTEASAVFEIMFSDRYSEGRGLDQASPQVIVLNVNSEALELLLEVIHHRGSPSTVSIDTLLEMQTICDKYDCMKTMAPFVCGWLMKIEVKELEIPLRVQYINLAIAFGQAAAFRSATLFLILDLDQSAIDLLEAHDTELPVKLLYLLQKKRLRIRSSIDAAVGEAVGRSHSCGCSAFIEAKTRSTLFKDINRVSLRQAVRLAQSAIEEIDCASIWRCQTHVRAQKRPGSQHLEMGKRTARQTLRDMLDKVEGLCMDCTDGGTVVTGVCAEHKSR</sequence>
<dbReference type="PROSITE" id="PS50097">
    <property type="entry name" value="BTB"/>
    <property type="match status" value="1"/>
</dbReference>
<accession>A0A9P4IYI8</accession>
<evidence type="ECO:0000313" key="3">
    <source>
        <dbReference type="Proteomes" id="UP000799439"/>
    </source>
</evidence>
<dbReference type="InterPro" id="IPR000210">
    <property type="entry name" value="BTB/POZ_dom"/>
</dbReference>
<evidence type="ECO:0000259" key="1">
    <source>
        <dbReference type="PROSITE" id="PS50097"/>
    </source>
</evidence>
<gene>
    <name evidence="2" type="ORF">K461DRAFT_281307</name>
</gene>
<reference evidence="2" key="1">
    <citation type="journal article" date="2020" name="Stud. Mycol.">
        <title>101 Dothideomycetes genomes: a test case for predicting lifestyles and emergence of pathogens.</title>
        <authorList>
            <person name="Haridas S."/>
            <person name="Albert R."/>
            <person name="Binder M."/>
            <person name="Bloem J."/>
            <person name="Labutti K."/>
            <person name="Salamov A."/>
            <person name="Andreopoulos B."/>
            <person name="Baker S."/>
            <person name="Barry K."/>
            <person name="Bills G."/>
            <person name="Bluhm B."/>
            <person name="Cannon C."/>
            <person name="Castanera R."/>
            <person name="Culley D."/>
            <person name="Daum C."/>
            <person name="Ezra D."/>
            <person name="Gonzalez J."/>
            <person name="Henrissat B."/>
            <person name="Kuo A."/>
            <person name="Liang C."/>
            <person name="Lipzen A."/>
            <person name="Lutzoni F."/>
            <person name="Magnuson J."/>
            <person name="Mondo S."/>
            <person name="Nolan M."/>
            <person name="Ohm R."/>
            <person name="Pangilinan J."/>
            <person name="Park H.-J."/>
            <person name="Ramirez L."/>
            <person name="Alfaro M."/>
            <person name="Sun H."/>
            <person name="Tritt A."/>
            <person name="Yoshinaga Y."/>
            <person name="Zwiers L.-H."/>
            <person name="Turgeon B."/>
            <person name="Goodwin S."/>
            <person name="Spatafora J."/>
            <person name="Crous P."/>
            <person name="Grigoriev I."/>
        </authorList>
    </citation>
    <scope>NUCLEOTIDE SEQUENCE</scope>
    <source>
        <strain evidence="2">CBS 260.36</strain>
    </source>
</reference>